<dbReference type="GO" id="GO:0015074">
    <property type="term" value="P:DNA integration"/>
    <property type="evidence" value="ECO:0007669"/>
    <property type="project" value="InterPro"/>
</dbReference>
<name>A0A1Y1IUK0_KLENI</name>
<dbReference type="PANTHER" id="PTHR34605">
    <property type="entry name" value="PHAGE_INTEGRASE DOMAIN-CONTAINING PROTEIN"/>
    <property type="match status" value="1"/>
</dbReference>
<gene>
    <name evidence="2" type="ORF">KFL_014200010</name>
</gene>
<protein>
    <submittedName>
        <fullName evidence="2">Uncharacterized protein</fullName>
    </submittedName>
</protein>
<reference evidence="2 3" key="1">
    <citation type="journal article" date="2014" name="Nat. Commun.">
        <title>Klebsormidium flaccidum genome reveals primary factors for plant terrestrial adaptation.</title>
        <authorList>
            <person name="Hori K."/>
            <person name="Maruyama F."/>
            <person name="Fujisawa T."/>
            <person name="Togashi T."/>
            <person name="Yamamoto N."/>
            <person name="Seo M."/>
            <person name="Sato S."/>
            <person name="Yamada T."/>
            <person name="Mori H."/>
            <person name="Tajima N."/>
            <person name="Moriyama T."/>
            <person name="Ikeuchi M."/>
            <person name="Watanabe M."/>
            <person name="Wada H."/>
            <person name="Kobayashi K."/>
            <person name="Saito M."/>
            <person name="Masuda T."/>
            <person name="Sasaki-Sekimoto Y."/>
            <person name="Mashiguchi K."/>
            <person name="Awai K."/>
            <person name="Shimojima M."/>
            <person name="Masuda S."/>
            <person name="Iwai M."/>
            <person name="Nobusawa T."/>
            <person name="Narise T."/>
            <person name="Kondo S."/>
            <person name="Saito H."/>
            <person name="Sato R."/>
            <person name="Murakawa M."/>
            <person name="Ihara Y."/>
            <person name="Oshima-Yamada Y."/>
            <person name="Ohtaka K."/>
            <person name="Satoh M."/>
            <person name="Sonobe K."/>
            <person name="Ishii M."/>
            <person name="Ohtani R."/>
            <person name="Kanamori-Sato M."/>
            <person name="Honoki R."/>
            <person name="Miyazaki D."/>
            <person name="Mochizuki H."/>
            <person name="Umetsu J."/>
            <person name="Higashi K."/>
            <person name="Shibata D."/>
            <person name="Kamiya Y."/>
            <person name="Sato N."/>
            <person name="Nakamura Y."/>
            <person name="Tabata S."/>
            <person name="Ida S."/>
            <person name="Kurokawa K."/>
            <person name="Ohta H."/>
        </authorList>
    </citation>
    <scope>NUCLEOTIDE SEQUENCE [LARGE SCALE GENOMIC DNA]</scope>
    <source>
        <strain evidence="2 3">NIES-2285</strain>
    </source>
</reference>
<keyword evidence="1" id="KW-0233">DNA recombination</keyword>
<evidence type="ECO:0000256" key="1">
    <source>
        <dbReference type="ARBA" id="ARBA00023172"/>
    </source>
</evidence>
<dbReference type="AlphaFoldDB" id="A0A1Y1IUK0"/>
<dbReference type="GO" id="GO:0006310">
    <property type="term" value="P:DNA recombination"/>
    <property type="evidence" value="ECO:0007669"/>
    <property type="project" value="UniProtKB-KW"/>
</dbReference>
<dbReference type="InterPro" id="IPR013762">
    <property type="entry name" value="Integrase-like_cat_sf"/>
</dbReference>
<dbReference type="InterPro" id="IPR052925">
    <property type="entry name" value="Phage_Integrase-like_Recomb"/>
</dbReference>
<dbReference type="InterPro" id="IPR011010">
    <property type="entry name" value="DNA_brk_join_enz"/>
</dbReference>
<dbReference type="Proteomes" id="UP000054558">
    <property type="component" value="Unassembled WGS sequence"/>
</dbReference>
<organism evidence="2 3">
    <name type="scientific">Klebsormidium nitens</name>
    <name type="common">Green alga</name>
    <name type="synonym">Ulothrix nitens</name>
    <dbReference type="NCBI Taxonomy" id="105231"/>
    <lineage>
        <taxon>Eukaryota</taxon>
        <taxon>Viridiplantae</taxon>
        <taxon>Streptophyta</taxon>
        <taxon>Klebsormidiophyceae</taxon>
        <taxon>Klebsormidiales</taxon>
        <taxon>Klebsormidiaceae</taxon>
        <taxon>Klebsormidium</taxon>
    </lineage>
</organism>
<dbReference type="OrthoDB" id="542329at2759"/>
<dbReference type="SUPFAM" id="SSF56349">
    <property type="entry name" value="DNA breaking-rejoining enzymes"/>
    <property type="match status" value="1"/>
</dbReference>
<dbReference type="GO" id="GO:0003677">
    <property type="term" value="F:DNA binding"/>
    <property type="evidence" value="ECO:0007669"/>
    <property type="project" value="InterPro"/>
</dbReference>
<keyword evidence="3" id="KW-1185">Reference proteome</keyword>
<accession>A0A1Y1IUK0</accession>
<evidence type="ECO:0000313" key="2">
    <source>
        <dbReference type="EMBL" id="GAQ93289.1"/>
    </source>
</evidence>
<dbReference type="Gene3D" id="1.10.443.10">
    <property type="entry name" value="Intergrase catalytic core"/>
    <property type="match status" value="1"/>
</dbReference>
<evidence type="ECO:0000313" key="3">
    <source>
        <dbReference type="Proteomes" id="UP000054558"/>
    </source>
</evidence>
<dbReference type="EMBL" id="DF238369">
    <property type="protein sequence ID" value="GAQ93289.1"/>
    <property type="molecule type" value="Genomic_DNA"/>
</dbReference>
<dbReference type="PANTHER" id="PTHR34605:SF4">
    <property type="entry name" value="DNA ADENINE METHYLTRANSFERASE"/>
    <property type="match status" value="1"/>
</dbReference>
<sequence>MKLTAVTVSYAGFFRFSDLIRIQWHEIRFLPSHMELFLEKSKNDQYREGRWVLVSRVGGPYCPVALVEKLLAVENYSLFGPDGLIRNVTISPPRQPHLRCDQPCYSTVLGWFKEGVKLLNLNPDDYGTHSGRRGGATRTANTDVPDRLFKEHGGWRSERAKDGYVVSRLQARLSFRRSVVACRGPARASPIGADYLAAACALESAAPNRSGPLVKQASNARFMTHKGGVVPRAMLVADVVPHDEDPDCKELLPIVRIPVGKGANSSRVVTLILGCSKHTCDICLKAGHLAEVHEKFADRSTAGKRKASGNLIHAAKRRETAPPSTLLAGVLEDPFTEFVEGKSLNQEAWRCSACEDKSGGPAFGLSYTGAIAHIASDRHLEKLAKGELFFVVLMTVFSFEIRFLHNNLT</sequence>
<proteinExistence type="predicted"/>